<gene>
    <name evidence="1" type="ORF">FB45DRAFT_1029417</name>
</gene>
<dbReference type="EMBL" id="JARKIF010000011">
    <property type="protein sequence ID" value="KAJ7627057.1"/>
    <property type="molecule type" value="Genomic_DNA"/>
</dbReference>
<organism evidence="1 2">
    <name type="scientific">Roridomyces roridus</name>
    <dbReference type="NCBI Taxonomy" id="1738132"/>
    <lineage>
        <taxon>Eukaryota</taxon>
        <taxon>Fungi</taxon>
        <taxon>Dikarya</taxon>
        <taxon>Basidiomycota</taxon>
        <taxon>Agaricomycotina</taxon>
        <taxon>Agaricomycetes</taxon>
        <taxon>Agaricomycetidae</taxon>
        <taxon>Agaricales</taxon>
        <taxon>Marasmiineae</taxon>
        <taxon>Mycenaceae</taxon>
        <taxon>Roridomyces</taxon>
    </lineage>
</organism>
<proteinExistence type="predicted"/>
<dbReference type="Proteomes" id="UP001221142">
    <property type="component" value="Unassembled WGS sequence"/>
</dbReference>
<keyword evidence="2" id="KW-1185">Reference proteome</keyword>
<dbReference type="AlphaFoldDB" id="A0AAD7BQ05"/>
<protein>
    <submittedName>
        <fullName evidence="1">Uncharacterized protein</fullName>
    </submittedName>
</protein>
<comment type="caution">
    <text evidence="1">The sequence shown here is derived from an EMBL/GenBank/DDBJ whole genome shotgun (WGS) entry which is preliminary data.</text>
</comment>
<evidence type="ECO:0000313" key="1">
    <source>
        <dbReference type="EMBL" id="KAJ7627057.1"/>
    </source>
</evidence>
<name>A0AAD7BQ05_9AGAR</name>
<reference evidence="1" key="1">
    <citation type="submission" date="2023-03" db="EMBL/GenBank/DDBJ databases">
        <title>Massive genome expansion in bonnet fungi (Mycena s.s.) driven by repeated elements and novel gene families across ecological guilds.</title>
        <authorList>
            <consortium name="Lawrence Berkeley National Laboratory"/>
            <person name="Harder C.B."/>
            <person name="Miyauchi S."/>
            <person name="Viragh M."/>
            <person name="Kuo A."/>
            <person name="Thoen E."/>
            <person name="Andreopoulos B."/>
            <person name="Lu D."/>
            <person name="Skrede I."/>
            <person name="Drula E."/>
            <person name="Henrissat B."/>
            <person name="Morin E."/>
            <person name="Kohler A."/>
            <person name="Barry K."/>
            <person name="LaButti K."/>
            <person name="Morin E."/>
            <person name="Salamov A."/>
            <person name="Lipzen A."/>
            <person name="Mereny Z."/>
            <person name="Hegedus B."/>
            <person name="Baldrian P."/>
            <person name="Stursova M."/>
            <person name="Weitz H."/>
            <person name="Taylor A."/>
            <person name="Grigoriev I.V."/>
            <person name="Nagy L.G."/>
            <person name="Martin F."/>
            <person name="Kauserud H."/>
        </authorList>
    </citation>
    <scope>NUCLEOTIDE SEQUENCE</scope>
    <source>
        <strain evidence="1">9284</strain>
    </source>
</reference>
<sequence length="87" mass="9166">MPTYIATAKNGFILLAKKVEPFLDGTPFKIPLSVLNSFIDLAATVSDNKGTLAALLRQLADTVDVVNEAMGKATSDDAKARALSLSV</sequence>
<evidence type="ECO:0000313" key="2">
    <source>
        <dbReference type="Proteomes" id="UP001221142"/>
    </source>
</evidence>
<accession>A0AAD7BQ05</accession>